<evidence type="ECO:0000313" key="7">
    <source>
        <dbReference type="Proteomes" id="UP000564536"/>
    </source>
</evidence>
<dbReference type="Gene3D" id="2.60.40.1240">
    <property type="match status" value="1"/>
</dbReference>
<dbReference type="KEGG" id="lwi:UE46_04140"/>
<organism evidence="4 6">
    <name type="scientific">Listeria weihenstephanensis</name>
    <dbReference type="NCBI Taxonomy" id="1006155"/>
    <lineage>
        <taxon>Bacteria</taxon>
        <taxon>Bacillati</taxon>
        <taxon>Bacillota</taxon>
        <taxon>Bacilli</taxon>
        <taxon>Bacillales</taxon>
        <taxon>Listeriaceae</taxon>
        <taxon>Listeria</taxon>
    </lineage>
</organism>
<evidence type="ECO:0000313" key="5">
    <source>
        <dbReference type="EMBL" id="MBC1501185.1"/>
    </source>
</evidence>
<protein>
    <submittedName>
        <fullName evidence="5">DUF4352 domain-containing protein</fullName>
    </submittedName>
</protein>
<dbReference type="AlphaFoldDB" id="A0A1S7FS72"/>
<feature type="signal peptide" evidence="2">
    <location>
        <begin position="1"/>
        <end position="19"/>
    </location>
</feature>
<dbReference type="Proteomes" id="UP000564536">
    <property type="component" value="Unassembled WGS sequence"/>
</dbReference>
<evidence type="ECO:0000256" key="2">
    <source>
        <dbReference type="SAM" id="SignalP"/>
    </source>
</evidence>
<dbReference type="EMBL" id="JAARRL010000018">
    <property type="protein sequence ID" value="MBC1501185.1"/>
    <property type="molecule type" value="Genomic_DNA"/>
</dbReference>
<feature type="domain" description="DUF4352" evidence="3">
    <location>
        <begin position="46"/>
        <end position="143"/>
    </location>
</feature>
<reference evidence="6" key="2">
    <citation type="submission" date="2015-03" db="EMBL/GenBank/DDBJ databases">
        <authorList>
            <person name="Ferrari E."/>
            <person name="Walter M.C."/>
            <person name="Huptas C."/>
            <person name="Scherer S."/>
            <person name="Mueller-Herbst S."/>
        </authorList>
    </citation>
    <scope>NUCLEOTIDE SEQUENCE [LARGE SCALE GENOMIC DNA]</scope>
    <source>
        <strain evidence="6">LWP01</strain>
    </source>
</reference>
<gene>
    <name evidence="5" type="ORF">HB943_11285</name>
    <name evidence="4" type="ORF">UE46_04140</name>
</gene>
<sequence>MKKVLIAGITALTLVFVGACGNTADNSDKKETKTTETAKQEFKTKTVNNIDMKIGEIKTTESTKKDKNMVSIAMSFLNNDNTTVGVGAGDFKIKSGDKTYEVFPQGNNFGDEFKPNEKLEGKAFFELPTSVKKGTLVYAPMGKEQASWSITIPEAK</sequence>
<keyword evidence="6" id="KW-1185">Reference proteome</keyword>
<dbReference type="Proteomes" id="UP000223060">
    <property type="component" value="Chromosome"/>
</dbReference>
<reference evidence="5 7" key="3">
    <citation type="submission" date="2020-03" db="EMBL/GenBank/DDBJ databases">
        <title>Soil Listeria distribution.</title>
        <authorList>
            <person name="Liao J."/>
            <person name="Wiedmann M."/>
        </authorList>
    </citation>
    <scope>NUCLEOTIDE SEQUENCE [LARGE SCALE GENOMIC DNA]</scope>
    <source>
        <strain evidence="5 7">FSL L7-1523</strain>
    </source>
</reference>
<dbReference type="RefSeq" id="WP_036059208.1">
    <property type="nucleotide sequence ID" value="NZ_CP011102.1"/>
</dbReference>
<evidence type="ECO:0000256" key="1">
    <source>
        <dbReference type="ARBA" id="ARBA00022729"/>
    </source>
</evidence>
<dbReference type="Pfam" id="PF11611">
    <property type="entry name" value="DUF4352"/>
    <property type="match status" value="1"/>
</dbReference>
<feature type="chain" id="PRO_5044566013" evidence="2">
    <location>
        <begin position="20"/>
        <end position="156"/>
    </location>
</feature>
<keyword evidence="1 2" id="KW-0732">Signal</keyword>
<evidence type="ECO:0000313" key="6">
    <source>
        <dbReference type="Proteomes" id="UP000223060"/>
    </source>
</evidence>
<proteinExistence type="predicted"/>
<dbReference type="InterPro" id="IPR029051">
    <property type="entry name" value="DUF4352"/>
</dbReference>
<evidence type="ECO:0000259" key="3">
    <source>
        <dbReference type="Pfam" id="PF11611"/>
    </source>
</evidence>
<evidence type="ECO:0000313" key="4">
    <source>
        <dbReference type="EMBL" id="AQY50296.1"/>
    </source>
</evidence>
<reference evidence="4" key="1">
    <citation type="submission" date="2015-03" db="EMBL/GenBank/DDBJ databases">
        <authorList>
            <person name="Murphy D."/>
        </authorList>
    </citation>
    <scope>NUCLEOTIDE SEQUENCE [LARGE SCALE GENOMIC DNA]</scope>
    <source>
        <strain evidence="4">WS 4560</strain>
    </source>
</reference>
<name>A0A1S7FS72_9LIST</name>
<dbReference type="PROSITE" id="PS51257">
    <property type="entry name" value="PROKAR_LIPOPROTEIN"/>
    <property type="match status" value="1"/>
</dbReference>
<dbReference type="InterPro" id="IPR029050">
    <property type="entry name" value="Immunoprotect_excell_Ig-like"/>
</dbReference>
<dbReference type="EMBL" id="CP011102">
    <property type="protein sequence ID" value="AQY50296.1"/>
    <property type="molecule type" value="Genomic_DNA"/>
</dbReference>
<accession>A0A1S7FS72</accession>